<evidence type="ECO:0000259" key="2">
    <source>
        <dbReference type="Pfam" id="PF02517"/>
    </source>
</evidence>
<dbReference type="Proteomes" id="UP001319080">
    <property type="component" value="Unassembled WGS sequence"/>
</dbReference>
<feature type="domain" description="CAAX prenyl protease 2/Lysostaphin resistance protein A-like" evidence="2">
    <location>
        <begin position="125"/>
        <end position="215"/>
    </location>
</feature>
<accession>A0AAP2E345</accession>
<dbReference type="EMBL" id="JAHESE010000025">
    <property type="protein sequence ID" value="MBT1710737.1"/>
    <property type="molecule type" value="Genomic_DNA"/>
</dbReference>
<evidence type="ECO:0000313" key="3">
    <source>
        <dbReference type="EMBL" id="MBT1710737.1"/>
    </source>
</evidence>
<organism evidence="3 4">
    <name type="scientific">Dawidia cretensis</name>
    <dbReference type="NCBI Taxonomy" id="2782350"/>
    <lineage>
        <taxon>Bacteria</taxon>
        <taxon>Pseudomonadati</taxon>
        <taxon>Bacteroidota</taxon>
        <taxon>Cytophagia</taxon>
        <taxon>Cytophagales</taxon>
        <taxon>Chryseotaleaceae</taxon>
        <taxon>Dawidia</taxon>
    </lineage>
</organism>
<dbReference type="AlphaFoldDB" id="A0AAP2E345"/>
<evidence type="ECO:0000313" key="4">
    <source>
        <dbReference type="Proteomes" id="UP001319080"/>
    </source>
</evidence>
<keyword evidence="3" id="KW-0378">Hydrolase</keyword>
<dbReference type="EC" id="3.4.24.-" evidence="3"/>
<gene>
    <name evidence="3" type="ORF">KK062_21025</name>
</gene>
<feature type="transmembrane region" description="Helical" evidence="1">
    <location>
        <begin position="124"/>
        <end position="143"/>
    </location>
</feature>
<keyword evidence="1" id="KW-0812">Transmembrane</keyword>
<feature type="transmembrane region" description="Helical" evidence="1">
    <location>
        <begin position="248"/>
        <end position="268"/>
    </location>
</feature>
<reference evidence="3 4" key="1">
    <citation type="submission" date="2021-05" db="EMBL/GenBank/DDBJ databases">
        <title>A Polyphasic approach of four new species of the genus Ohtaekwangia: Ohtaekwangia histidinii sp. nov., Ohtaekwangia cretensis sp. nov., Ohtaekwangia indiensis sp. nov., Ohtaekwangia reichenbachii sp. nov. from diverse environment.</title>
        <authorList>
            <person name="Octaviana S."/>
        </authorList>
    </citation>
    <scope>NUCLEOTIDE SEQUENCE [LARGE SCALE GENOMIC DNA]</scope>
    <source>
        <strain evidence="3 4">PWU5</strain>
    </source>
</reference>
<feature type="transmembrane region" description="Helical" evidence="1">
    <location>
        <begin position="12"/>
        <end position="31"/>
    </location>
</feature>
<dbReference type="GO" id="GO:0008237">
    <property type="term" value="F:metallopeptidase activity"/>
    <property type="evidence" value="ECO:0007669"/>
    <property type="project" value="UniProtKB-KW"/>
</dbReference>
<dbReference type="GO" id="GO:0004175">
    <property type="term" value="F:endopeptidase activity"/>
    <property type="evidence" value="ECO:0007669"/>
    <property type="project" value="UniProtKB-ARBA"/>
</dbReference>
<keyword evidence="1" id="KW-1133">Transmembrane helix</keyword>
<keyword evidence="3" id="KW-0482">Metalloprotease</keyword>
<name>A0AAP2E345_9BACT</name>
<keyword evidence="4" id="KW-1185">Reference proteome</keyword>
<sequence length="275" mass="29770">MGKQLYTHSRYRAVVTALVFWAVFVGVFVVVSRSFSFFPPIASPWWGVRHGITGTLLALGTTAVFLRWQQVTFHNAGLVWSRTTLPGFFTGLVVGALVFAAILFTLIGFTMLEISPAATVNYEAVFLGCVMLVPLAFMEELAFRGYPFRLLNTTYGLWVVQIVTAVVFALYHVAGGWSVAAAFSGPFVWSFVFGLGAVLSRGIAVPTGIHVALNVGQMLVGMKRDDSIWKLSFLSTASPSDRAGAETLGLVLQGMVFVVALAATAWGARTNKKTE</sequence>
<dbReference type="InterPro" id="IPR003675">
    <property type="entry name" value="Rce1/LyrA-like_dom"/>
</dbReference>
<feature type="transmembrane region" description="Helical" evidence="1">
    <location>
        <begin position="51"/>
        <end position="68"/>
    </location>
</feature>
<keyword evidence="3" id="KW-0645">Protease</keyword>
<comment type="caution">
    <text evidence="3">The sequence shown here is derived from an EMBL/GenBank/DDBJ whole genome shotgun (WGS) entry which is preliminary data.</text>
</comment>
<protein>
    <submittedName>
        <fullName evidence="3">CPBP family intramembrane metalloprotease</fullName>
        <ecNumber evidence="3">3.4.24.-</ecNumber>
    </submittedName>
</protein>
<keyword evidence="1" id="KW-0472">Membrane</keyword>
<dbReference type="Pfam" id="PF02517">
    <property type="entry name" value="Rce1-like"/>
    <property type="match status" value="1"/>
</dbReference>
<evidence type="ECO:0000256" key="1">
    <source>
        <dbReference type="SAM" id="Phobius"/>
    </source>
</evidence>
<dbReference type="GO" id="GO:0080120">
    <property type="term" value="P:CAAX-box protein maturation"/>
    <property type="evidence" value="ECO:0007669"/>
    <property type="project" value="UniProtKB-ARBA"/>
</dbReference>
<feature type="transmembrane region" description="Helical" evidence="1">
    <location>
        <begin position="155"/>
        <end position="174"/>
    </location>
</feature>
<proteinExistence type="predicted"/>
<dbReference type="RefSeq" id="WP_254086312.1">
    <property type="nucleotide sequence ID" value="NZ_JAHESE010000025.1"/>
</dbReference>
<feature type="transmembrane region" description="Helical" evidence="1">
    <location>
        <begin position="88"/>
        <end position="112"/>
    </location>
</feature>